<dbReference type="Gene3D" id="3.40.50.620">
    <property type="entry name" value="HUPs"/>
    <property type="match status" value="1"/>
</dbReference>
<protein>
    <recommendedName>
        <fullName evidence="4">Diphthine--ammonia ligase</fullName>
        <ecNumber evidence="3">6.3.1.14</ecNumber>
    </recommendedName>
    <alternativeName>
        <fullName evidence="9">ATP-binding domain-containing protein 4</fullName>
    </alternativeName>
    <alternativeName>
        <fullName evidence="8">Diphthamide synthase</fullName>
    </alternativeName>
    <alternativeName>
        <fullName evidence="10">Diphthamide synthetase</fullName>
    </alternativeName>
    <alternativeName>
        <fullName evidence="11">Protein DPH6 homolog</fullName>
    </alternativeName>
</protein>
<evidence type="ECO:0000256" key="2">
    <source>
        <dbReference type="ARBA" id="ARBA00008496"/>
    </source>
</evidence>
<keyword evidence="5" id="KW-0436">Ligase</keyword>
<dbReference type="FunFam" id="3.90.1490.10:FF:000001">
    <property type="entry name" value="Diphthine--ammonia ligase"/>
    <property type="match status" value="1"/>
</dbReference>
<keyword evidence="7" id="KW-0067">ATP-binding</keyword>
<dbReference type="EC" id="6.3.1.14" evidence="3"/>
<comment type="similarity">
    <text evidence="2">Belongs to the Diphthine--ammonia ligase family.</text>
</comment>
<dbReference type="PANTHER" id="PTHR12196">
    <property type="entry name" value="DOMAIN OF UNKNOWN FUNCTION 71 DUF71 -CONTAINING PROTEIN"/>
    <property type="match status" value="1"/>
</dbReference>
<sequence>SGGKDSCYNMMQCVSNGHEIVALANLKPPTGSEKDELDSFMYQTVGHDAIDFYADCMQLPLYRREITGTAIAQGANYEVTPQDETEDLYVLLKEVLEKHPDVKGVSVGAILSSYQKVRVENVCDRLGLTSFAYLWQRDQKELLAEMASSGVNAILIKVAAMGLGPNDLGKTISEMYPKLVQLNEQYESHICGEGGEYETFTLDCPLFKKRIVAEEVEYITHSDDAFAPVVYLKFKKCRLENK</sequence>
<comment type="catalytic activity">
    <reaction evidence="12">
        <text>diphthine-[translation elongation factor 2] + NH4(+) + ATP = diphthamide-[translation elongation factor 2] + AMP + diphosphate + H(+)</text>
        <dbReference type="Rhea" id="RHEA:19753"/>
        <dbReference type="Rhea" id="RHEA-COMP:10172"/>
        <dbReference type="Rhea" id="RHEA-COMP:10174"/>
        <dbReference type="ChEBI" id="CHEBI:15378"/>
        <dbReference type="ChEBI" id="CHEBI:16692"/>
        <dbReference type="ChEBI" id="CHEBI:28938"/>
        <dbReference type="ChEBI" id="CHEBI:30616"/>
        <dbReference type="ChEBI" id="CHEBI:33019"/>
        <dbReference type="ChEBI" id="CHEBI:82696"/>
        <dbReference type="ChEBI" id="CHEBI:456215"/>
        <dbReference type="EC" id="6.3.1.14"/>
    </reaction>
</comment>
<feature type="domain" description="Diphthamide synthase" evidence="13">
    <location>
        <begin position="1"/>
        <end position="226"/>
    </location>
</feature>
<evidence type="ECO:0000256" key="5">
    <source>
        <dbReference type="ARBA" id="ARBA00022598"/>
    </source>
</evidence>
<dbReference type="RefSeq" id="XP_023461078.1">
    <property type="nucleotide sequence ID" value="XM_023607136.1"/>
</dbReference>
<gene>
    <name evidence="14" type="ORF">RHIMIDRAFT_209414</name>
</gene>
<evidence type="ECO:0000256" key="7">
    <source>
        <dbReference type="ARBA" id="ARBA00022840"/>
    </source>
</evidence>
<dbReference type="InterPro" id="IPR002761">
    <property type="entry name" value="Diphthami_syn_dom"/>
</dbReference>
<dbReference type="CDD" id="cd01994">
    <property type="entry name" value="AANH_PF0828-like"/>
    <property type="match status" value="1"/>
</dbReference>
<dbReference type="GO" id="GO:0017183">
    <property type="term" value="P:protein histidyl modification to diphthamide"/>
    <property type="evidence" value="ECO:0007669"/>
    <property type="project" value="TreeGrafter"/>
</dbReference>
<dbReference type="STRING" id="1340429.A0A2G4SF15"/>
<dbReference type="AlphaFoldDB" id="A0A2G4SF15"/>
<keyword evidence="6" id="KW-0547">Nucleotide-binding</keyword>
<evidence type="ECO:0000256" key="3">
    <source>
        <dbReference type="ARBA" id="ARBA00012089"/>
    </source>
</evidence>
<comment type="pathway">
    <text evidence="1">Protein modification; peptidyl-diphthamide biosynthesis.</text>
</comment>
<dbReference type="InterPro" id="IPR030662">
    <property type="entry name" value="DPH6/MJ0570"/>
</dbReference>
<evidence type="ECO:0000313" key="14">
    <source>
        <dbReference type="EMBL" id="PHZ07370.1"/>
    </source>
</evidence>
<keyword evidence="15" id="KW-1185">Reference proteome</keyword>
<dbReference type="GO" id="GO:0005524">
    <property type="term" value="F:ATP binding"/>
    <property type="evidence" value="ECO:0007669"/>
    <property type="project" value="UniProtKB-KW"/>
</dbReference>
<dbReference type="EMBL" id="KZ303878">
    <property type="protein sequence ID" value="PHZ07370.1"/>
    <property type="molecule type" value="Genomic_DNA"/>
</dbReference>
<evidence type="ECO:0000256" key="1">
    <source>
        <dbReference type="ARBA" id="ARBA00005156"/>
    </source>
</evidence>
<dbReference type="InterPro" id="IPR014729">
    <property type="entry name" value="Rossmann-like_a/b/a_fold"/>
</dbReference>
<proteinExistence type="inferred from homology"/>
<dbReference type="GeneID" id="35438126"/>
<dbReference type="PIRSF" id="PIRSF039123">
    <property type="entry name" value="Diphthamide_synthase"/>
    <property type="match status" value="1"/>
</dbReference>
<dbReference type="NCBIfam" id="TIGR00290">
    <property type="entry name" value="MJ0570_dom"/>
    <property type="match status" value="1"/>
</dbReference>
<dbReference type="Gene3D" id="3.90.1490.10">
    <property type="entry name" value="putative n-type atp pyrophosphatase, domain 2"/>
    <property type="match status" value="1"/>
</dbReference>
<evidence type="ECO:0000256" key="4">
    <source>
        <dbReference type="ARBA" id="ARBA00018426"/>
    </source>
</evidence>
<evidence type="ECO:0000256" key="12">
    <source>
        <dbReference type="ARBA" id="ARBA00048108"/>
    </source>
</evidence>
<evidence type="ECO:0000256" key="11">
    <source>
        <dbReference type="ARBA" id="ARBA00032849"/>
    </source>
</evidence>
<evidence type="ECO:0000256" key="10">
    <source>
        <dbReference type="ARBA" id="ARBA00031552"/>
    </source>
</evidence>
<accession>A0A2G4SF15</accession>
<organism evidence="14 15">
    <name type="scientific">Rhizopus microsporus ATCC 52813</name>
    <dbReference type="NCBI Taxonomy" id="1340429"/>
    <lineage>
        <taxon>Eukaryota</taxon>
        <taxon>Fungi</taxon>
        <taxon>Fungi incertae sedis</taxon>
        <taxon>Mucoromycota</taxon>
        <taxon>Mucoromycotina</taxon>
        <taxon>Mucoromycetes</taxon>
        <taxon>Mucorales</taxon>
        <taxon>Mucorineae</taxon>
        <taxon>Rhizopodaceae</taxon>
        <taxon>Rhizopus</taxon>
    </lineage>
</organism>
<evidence type="ECO:0000259" key="13">
    <source>
        <dbReference type="Pfam" id="PF01902"/>
    </source>
</evidence>
<evidence type="ECO:0000256" key="6">
    <source>
        <dbReference type="ARBA" id="ARBA00022741"/>
    </source>
</evidence>
<evidence type="ECO:0000256" key="9">
    <source>
        <dbReference type="ARBA" id="ARBA00031202"/>
    </source>
</evidence>
<dbReference type="SUPFAM" id="SSF52402">
    <property type="entry name" value="Adenine nucleotide alpha hydrolases-like"/>
    <property type="match status" value="1"/>
</dbReference>
<dbReference type="Proteomes" id="UP000242254">
    <property type="component" value="Unassembled WGS sequence"/>
</dbReference>
<evidence type="ECO:0000256" key="8">
    <source>
        <dbReference type="ARBA" id="ARBA00029814"/>
    </source>
</evidence>
<dbReference type="GO" id="GO:0017178">
    <property type="term" value="F:diphthine-ammonia ligase activity"/>
    <property type="evidence" value="ECO:0007669"/>
    <property type="project" value="UniProtKB-EC"/>
</dbReference>
<dbReference type="FunFam" id="3.40.50.620:FF:000069">
    <property type="entry name" value="diphthine--ammonia ligase"/>
    <property type="match status" value="1"/>
</dbReference>
<feature type="non-terminal residue" evidence="14">
    <location>
        <position position="1"/>
    </location>
</feature>
<name>A0A2G4SF15_RHIZD</name>
<dbReference type="PANTHER" id="PTHR12196:SF2">
    <property type="entry name" value="DIPHTHINE--AMMONIA LIGASE"/>
    <property type="match status" value="1"/>
</dbReference>
<evidence type="ECO:0000313" key="15">
    <source>
        <dbReference type="Proteomes" id="UP000242254"/>
    </source>
</evidence>
<dbReference type="Pfam" id="PF01902">
    <property type="entry name" value="Diphthami_syn_2"/>
    <property type="match status" value="1"/>
</dbReference>
<reference evidence="14 15" key="1">
    <citation type="journal article" date="2016" name="Proc. Natl. Acad. Sci. U.S.A.">
        <title>Lipid metabolic changes in an early divergent fungus govern the establishment of a mutualistic symbiosis with endobacteria.</title>
        <authorList>
            <person name="Lastovetsky O.A."/>
            <person name="Gaspar M.L."/>
            <person name="Mondo S.J."/>
            <person name="LaButti K.M."/>
            <person name="Sandor L."/>
            <person name="Grigoriev I.V."/>
            <person name="Henry S.A."/>
            <person name="Pawlowska T.E."/>
        </authorList>
    </citation>
    <scope>NUCLEOTIDE SEQUENCE [LARGE SCALE GENOMIC DNA]</scope>
    <source>
        <strain evidence="14 15">ATCC 52813</strain>
    </source>
</reference>